<dbReference type="OrthoDB" id="886381at2"/>
<reference evidence="1 2" key="1">
    <citation type="submission" date="2019-01" db="EMBL/GenBank/DDBJ databases">
        <title>Hymenobacter humicola sp. nov., isolated from soils in Antarctica.</title>
        <authorList>
            <person name="Sedlacek I."/>
            <person name="Holochova P."/>
            <person name="Kralova S."/>
            <person name="Pantucek R."/>
            <person name="Stankova E."/>
            <person name="Vrbovska V."/>
            <person name="Kristofova L."/>
            <person name="Svec P."/>
            <person name="Busse H.-J."/>
        </authorList>
    </citation>
    <scope>NUCLEOTIDE SEQUENCE [LARGE SCALE GENOMIC DNA]</scope>
    <source>
        <strain evidence="1 2">CCM 8852</strain>
    </source>
</reference>
<accession>A0A418R515</accession>
<dbReference type="AlphaFoldDB" id="A0A418R515"/>
<dbReference type="EMBL" id="QYCN01000005">
    <property type="protein sequence ID" value="RIY12425.1"/>
    <property type="molecule type" value="Genomic_DNA"/>
</dbReference>
<comment type="caution">
    <text evidence="1">The sequence shown here is derived from an EMBL/GenBank/DDBJ whole genome shotgun (WGS) entry which is preliminary data.</text>
</comment>
<evidence type="ECO:0000313" key="2">
    <source>
        <dbReference type="Proteomes" id="UP000284250"/>
    </source>
</evidence>
<keyword evidence="2" id="KW-1185">Reference proteome</keyword>
<proteinExistence type="predicted"/>
<dbReference type="RefSeq" id="WP_119654741.1">
    <property type="nucleotide sequence ID" value="NZ_JBHUOI010000034.1"/>
</dbReference>
<dbReference type="Proteomes" id="UP000284250">
    <property type="component" value="Unassembled WGS sequence"/>
</dbReference>
<name>A0A418R515_9BACT</name>
<protein>
    <recommendedName>
        <fullName evidence="3">Antitoxin VbhA domain-containing protein</fullName>
    </recommendedName>
</protein>
<evidence type="ECO:0008006" key="3">
    <source>
        <dbReference type="Google" id="ProtNLM"/>
    </source>
</evidence>
<evidence type="ECO:0000313" key="1">
    <source>
        <dbReference type="EMBL" id="RIY12425.1"/>
    </source>
</evidence>
<organism evidence="1 2">
    <name type="scientific">Hymenobacter rubripertinctus</name>
    <dbReference type="NCBI Taxonomy" id="2029981"/>
    <lineage>
        <taxon>Bacteria</taxon>
        <taxon>Pseudomonadati</taxon>
        <taxon>Bacteroidota</taxon>
        <taxon>Cytophagia</taxon>
        <taxon>Cytophagales</taxon>
        <taxon>Hymenobacteraceae</taxon>
        <taxon>Hymenobacter</taxon>
    </lineage>
</organism>
<gene>
    <name evidence="1" type="ORF">D0T11_05285</name>
</gene>
<sequence length="71" mass="8125">MFSFLAHWLGQQSSLPATEAGRRRLVNGALHQTRHTPRAPRPYERMLLDQFVRGNLTIAQVLAHLAAQEYE</sequence>